<dbReference type="InterPro" id="IPR053226">
    <property type="entry name" value="Pyrrolopyrazine_biosynth_F"/>
</dbReference>
<sequence>MSSRYTEEQCKASGNHQTSYRDILKSIMDAAESSGKYVFVKDMSQYVVRPGAKDGQNPTVFTDAELQAMNHSFLIRTPEKSVPSYYRCCSGEQAKETGFDSYDPNEAGYFESVTLYKYLRSIGIHPIIVDSGDLVQTPKAIMAAYCHHVGIPYQDGMIEWKAEKVESFDKWKGFHDDAQQSTGFKEVVREKEEHPQIVIDTIALNQEPYKYLREKRVVV</sequence>
<accession>R4XDL1</accession>
<keyword evidence="2" id="KW-1185">Reference proteome</keyword>
<proteinExistence type="predicted"/>
<dbReference type="OrthoDB" id="2405944at2759"/>
<dbReference type="eggNOG" id="ENOG502RCNY">
    <property type="taxonomic scope" value="Eukaryota"/>
</dbReference>
<dbReference type="PANTHER" id="PTHR48419">
    <property type="entry name" value="SULFOTRANSFERASE DOMAIN-CONTAINING PROTEIN"/>
    <property type="match status" value="1"/>
</dbReference>
<dbReference type="SUPFAM" id="SSF52540">
    <property type="entry name" value="P-loop containing nucleoside triphosphate hydrolases"/>
    <property type="match status" value="1"/>
</dbReference>
<dbReference type="EMBL" id="CAHR02000087">
    <property type="protein sequence ID" value="CCG82493.1"/>
    <property type="molecule type" value="Genomic_DNA"/>
</dbReference>
<dbReference type="VEuPathDB" id="FungiDB:TAPDE_002508"/>
<dbReference type="STRING" id="1097556.R4XDL1"/>
<comment type="caution">
    <text evidence="1">The sequence shown here is derived from an EMBL/GenBank/DDBJ whole genome shotgun (WGS) entry which is preliminary data.</text>
</comment>
<dbReference type="PANTHER" id="PTHR48419:SF1">
    <property type="entry name" value="SULFOTRANSFERASE DOMAIN-CONTAINING PROTEIN"/>
    <property type="match status" value="1"/>
</dbReference>
<dbReference type="InterPro" id="IPR027417">
    <property type="entry name" value="P-loop_NTPase"/>
</dbReference>
<evidence type="ECO:0000313" key="1">
    <source>
        <dbReference type="EMBL" id="CCG82493.1"/>
    </source>
</evidence>
<protein>
    <submittedName>
        <fullName evidence="1">Uncharacterized protein</fullName>
    </submittedName>
</protein>
<dbReference type="Gene3D" id="3.40.50.300">
    <property type="entry name" value="P-loop containing nucleotide triphosphate hydrolases"/>
    <property type="match status" value="1"/>
</dbReference>
<organism evidence="1 2">
    <name type="scientific">Taphrina deformans (strain PYCC 5710 / ATCC 11124 / CBS 356.35 / IMI 108563 / JCM 9778 / NBRC 8474)</name>
    <name type="common">Peach leaf curl fungus</name>
    <name type="synonym">Lalaria deformans</name>
    <dbReference type="NCBI Taxonomy" id="1097556"/>
    <lineage>
        <taxon>Eukaryota</taxon>
        <taxon>Fungi</taxon>
        <taxon>Dikarya</taxon>
        <taxon>Ascomycota</taxon>
        <taxon>Taphrinomycotina</taxon>
        <taxon>Taphrinomycetes</taxon>
        <taxon>Taphrinales</taxon>
        <taxon>Taphrinaceae</taxon>
        <taxon>Taphrina</taxon>
    </lineage>
</organism>
<gene>
    <name evidence="1" type="ORF">TAPDE_002508</name>
</gene>
<dbReference type="Proteomes" id="UP000013776">
    <property type="component" value="Unassembled WGS sequence"/>
</dbReference>
<dbReference type="Pfam" id="PF19798">
    <property type="entry name" value="Sulfotransfer_5"/>
    <property type="match status" value="1"/>
</dbReference>
<reference evidence="1 2" key="1">
    <citation type="journal article" date="2013" name="MBio">
        <title>Genome sequencing of the plant pathogen Taphrina deformans, the causal agent of peach leaf curl.</title>
        <authorList>
            <person name="Cisse O.H."/>
            <person name="Almeida J.M.G.C.F."/>
            <person name="Fonseca A."/>
            <person name="Kumar A.A."/>
            <person name="Salojaervi J."/>
            <person name="Overmyer K."/>
            <person name="Hauser P.M."/>
            <person name="Pagni M."/>
        </authorList>
    </citation>
    <scope>NUCLEOTIDE SEQUENCE [LARGE SCALE GENOMIC DNA]</scope>
    <source>
        <strain evidence="2">PYCC 5710 / ATCC 11124 / CBS 356.35 / IMI 108563 / JCM 9778 / NBRC 8474</strain>
    </source>
</reference>
<dbReference type="AlphaFoldDB" id="R4XDL1"/>
<evidence type="ECO:0000313" key="2">
    <source>
        <dbReference type="Proteomes" id="UP000013776"/>
    </source>
</evidence>
<name>R4XDL1_TAPDE</name>